<name>A0A0C9YTS5_9AGAM</name>
<dbReference type="HOGENOM" id="CLU_065856_1_0_1"/>
<reference evidence="2" key="2">
    <citation type="submission" date="2015-01" db="EMBL/GenBank/DDBJ databases">
        <title>Evolutionary Origins and Diversification of the Mycorrhizal Mutualists.</title>
        <authorList>
            <consortium name="DOE Joint Genome Institute"/>
            <consortium name="Mycorrhizal Genomics Consortium"/>
            <person name="Kohler A."/>
            <person name="Kuo A."/>
            <person name="Nagy L.G."/>
            <person name="Floudas D."/>
            <person name="Copeland A."/>
            <person name="Barry K.W."/>
            <person name="Cichocki N."/>
            <person name="Veneault-Fourrey C."/>
            <person name="LaButti K."/>
            <person name="Lindquist E.A."/>
            <person name="Lipzen A."/>
            <person name="Lundell T."/>
            <person name="Morin E."/>
            <person name="Murat C."/>
            <person name="Riley R."/>
            <person name="Ohm R."/>
            <person name="Sun H."/>
            <person name="Tunlid A."/>
            <person name="Henrissat B."/>
            <person name="Grigoriev I.V."/>
            <person name="Hibbett D.S."/>
            <person name="Martin F."/>
        </authorList>
    </citation>
    <scope>NUCLEOTIDE SEQUENCE [LARGE SCALE GENOMIC DNA]</scope>
    <source>
        <strain evidence="2">441</strain>
    </source>
</reference>
<accession>A0A0C9YTS5</accession>
<proteinExistence type="predicted"/>
<protein>
    <submittedName>
        <fullName evidence="1">Uncharacterized protein</fullName>
    </submittedName>
</protein>
<reference evidence="1 2" key="1">
    <citation type="submission" date="2014-04" db="EMBL/GenBank/DDBJ databases">
        <authorList>
            <consortium name="DOE Joint Genome Institute"/>
            <person name="Kuo A."/>
            <person name="Kohler A."/>
            <person name="Costa M.D."/>
            <person name="Nagy L.G."/>
            <person name="Floudas D."/>
            <person name="Copeland A."/>
            <person name="Barry K.W."/>
            <person name="Cichocki N."/>
            <person name="Veneault-Fourrey C."/>
            <person name="LaButti K."/>
            <person name="Lindquist E.A."/>
            <person name="Lipzen A."/>
            <person name="Lundell T."/>
            <person name="Morin E."/>
            <person name="Murat C."/>
            <person name="Sun H."/>
            <person name="Tunlid A."/>
            <person name="Henrissat B."/>
            <person name="Grigoriev I.V."/>
            <person name="Hibbett D.S."/>
            <person name="Martin F."/>
            <person name="Nordberg H.P."/>
            <person name="Cantor M.N."/>
            <person name="Hua S.X."/>
        </authorList>
    </citation>
    <scope>NUCLEOTIDE SEQUENCE [LARGE SCALE GENOMIC DNA]</scope>
    <source>
        <strain evidence="1 2">441</strain>
    </source>
</reference>
<sequence>SCHPTCPRHLPACFRDMLPEPPVPVATDPPAAQIIPCVILHVFDSFCSAFNVFSIAQEYRHHPSYNPNSFLSPKEMSNASSHMTVDSHAETIPMPPPWPFQTMSVWRLMRWILSPHSFIQLYTGSKQKSEAEVSRLVSMVITADDFWPDDLQNFNAHMELKQFDA</sequence>
<gene>
    <name evidence="1" type="ORF">PISMIDRAFT_36034</name>
</gene>
<keyword evidence="2" id="KW-1185">Reference proteome</keyword>
<organism evidence="1 2">
    <name type="scientific">Pisolithus microcarpus 441</name>
    <dbReference type="NCBI Taxonomy" id="765257"/>
    <lineage>
        <taxon>Eukaryota</taxon>
        <taxon>Fungi</taxon>
        <taxon>Dikarya</taxon>
        <taxon>Basidiomycota</taxon>
        <taxon>Agaricomycotina</taxon>
        <taxon>Agaricomycetes</taxon>
        <taxon>Agaricomycetidae</taxon>
        <taxon>Boletales</taxon>
        <taxon>Sclerodermatineae</taxon>
        <taxon>Pisolithaceae</taxon>
        <taxon>Pisolithus</taxon>
    </lineage>
</organism>
<dbReference type="EMBL" id="KN833828">
    <property type="protein sequence ID" value="KIK17419.1"/>
    <property type="molecule type" value="Genomic_DNA"/>
</dbReference>
<dbReference type="AlphaFoldDB" id="A0A0C9YTS5"/>
<dbReference type="OrthoDB" id="3208495at2759"/>
<dbReference type="Proteomes" id="UP000054018">
    <property type="component" value="Unassembled WGS sequence"/>
</dbReference>
<feature type="non-terminal residue" evidence="1">
    <location>
        <position position="165"/>
    </location>
</feature>
<evidence type="ECO:0000313" key="2">
    <source>
        <dbReference type="Proteomes" id="UP000054018"/>
    </source>
</evidence>
<evidence type="ECO:0000313" key="1">
    <source>
        <dbReference type="EMBL" id="KIK17419.1"/>
    </source>
</evidence>
<feature type="non-terminal residue" evidence="1">
    <location>
        <position position="1"/>
    </location>
</feature>